<dbReference type="Pfam" id="PF06477">
    <property type="entry name" value="DUF1091"/>
    <property type="match status" value="1"/>
</dbReference>
<keyword evidence="4" id="KW-1185">Reference proteome</keyword>
<evidence type="ECO:0000256" key="2">
    <source>
        <dbReference type="SAM" id="SignalP"/>
    </source>
</evidence>
<dbReference type="EMBL" id="JADBJN010000003">
    <property type="protein sequence ID" value="KAG5673202.1"/>
    <property type="molecule type" value="Genomic_DNA"/>
</dbReference>
<dbReference type="OrthoDB" id="7925769at2759"/>
<feature type="signal peptide" evidence="2">
    <location>
        <begin position="1"/>
        <end position="16"/>
    </location>
</feature>
<name>A0A9J6BU01_POLVA</name>
<protein>
    <recommendedName>
        <fullName evidence="5">MD-2-related lipid-recognition domain-containing protein</fullName>
    </recommendedName>
</protein>
<feature type="chain" id="PRO_5039901929" description="MD-2-related lipid-recognition domain-containing protein" evidence="2">
    <location>
        <begin position="17"/>
        <end position="185"/>
    </location>
</feature>
<accession>A0A9J6BU01</accession>
<dbReference type="PANTHER" id="PTHR21112">
    <property type="entry name" value="CHEMOSENSORY PROTEIN A 29A-RELATED"/>
    <property type="match status" value="1"/>
</dbReference>
<dbReference type="InterPro" id="IPR036846">
    <property type="entry name" value="GM2-AP_sf"/>
</dbReference>
<dbReference type="PANTHER" id="PTHR21112:SF0">
    <property type="entry name" value="CHEMOSENSORY PROTEIN A 29A-RELATED"/>
    <property type="match status" value="1"/>
</dbReference>
<reference evidence="3" key="1">
    <citation type="submission" date="2021-03" db="EMBL/GenBank/DDBJ databases">
        <title>Chromosome level genome of the anhydrobiotic midge Polypedilum vanderplanki.</title>
        <authorList>
            <person name="Yoshida Y."/>
            <person name="Kikawada T."/>
            <person name="Gusev O."/>
        </authorList>
    </citation>
    <scope>NUCLEOTIDE SEQUENCE</scope>
    <source>
        <strain evidence="3">NIAS01</strain>
        <tissue evidence="3">Whole body or cell culture</tissue>
    </source>
</reference>
<evidence type="ECO:0000256" key="1">
    <source>
        <dbReference type="ARBA" id="ARBA00022729"/>
    </source>
</evidence>
<evidence type="ECO:0000313" key="4">
    <source>
        <dbReference type="Proteomes" id="UP001107558"/>
    </source>
</evidence>
<gene>
    <name evidence="3" type="ORF">PVAND_003269</name>
</gene>
<keyword evidence="1 2" id="KW-0732">Signal</keyword>
<evidence type="ECO:0008006" key="5">
    <source>
        <dbReference type="Google" id="ProtNLM"/>
    </source>
</evidence>
<comment type="caution">
    <text evidence="3">The sequence shown here is derived from an EMBL/GenBank/DDBJ whole genome shotgun (WGS) entry which is preliminary data.</text>
</comment>
<dbReference type="AlphaFoldDB" id="A0A9J6BU01"/>
<dbReference type="Gene3D" id="2.70.220.10">
    <property type="entry name" value="Ganglioside GM2 activator"/>
    <property type="match status" value="1"/>
</dbReference>
<dbReference type="InterPro" id="IPR010512">
    <property type="entry name" value="DUF1091"/>
</dbReference>
<dbReference type="Proteomes" id="UP001107558">
    <property type="component" value="Chromosome 3"/>
</dbReference>
<proteinExistence type="predicted"/>
<evidence type="ECO:0000313" key="3">
    <source>
        <dbReference type="EMBL" id="KAG5673202.1"/>
    </source>
</evidence>
<sequence>MICWILLLVVFSFTKGSPISYSPKSSGNYFEVNMDHFDVIKENKDYWEWHLKLRKVNKTRSLVGMVEIKKPIGNDFTAQINILKKQGGEYRYLPYGLPEKQLCEFYANDTYVYPDVAKNSDLPEDIGSNCPIQPGNYTTDGVSFSLENFPKLILSSGDYATELIYRDPEKEICGVYRIYAQVHNI</sequence>
<organism evidence="3 4">
    <name type="scientific">Polypedilum vanderplanki</name>
    <name type="common">Sleeping chironomid midge</name>
    <dbReference type="NCBI Taxonomy" id="319348"/>
    <lineage>
        <taxon>Eukaryota</taxon>
        <taxon>Metazoa</taxon>
        <taxon>Ecdysozoa</taxon>
        <taxon>Arthropoda</taxon>
        <taxon>Hexapoda</taxon>
        <taxon>Insecta</taxon>
        <taxon>Pterygota</taxon>
        <taxon>Neoptera</taxon>
        <taxon>Endopterygota</taxon>
        <taxon>Diptera</taxon>
        <taxon>Nematocera</taxon>
        <taxon>Chironomoidea</taxon>
        <taxon>Chironomidae</taxon>
        <taxon>Chironominae</taxon>
        <taxon>Polypedilum</taxon>
        <taxon>Polypedilum</taxon>
    </lineage>
</organism>